<comment type="caution">
    <text evidence="3">The sequence shown here is derived from an EMBL/GenBank/DDBJ whole genome shotgun (WGS) entry which is preliminary data.</text>
</comment>
<keyword evidence="4" id="KW-1185">Reference proteome</keyword>
<organism evidence="3 4">
    <name type="scientific">Agrocybe pediades</name>
    <dbReference type="NCBI Taxonomy" id="84607"/>
    <lineage>
        <taxon>Eukaryota</taxon>
        <taxon>Fungi</taxon>
        <taxon>Dikarya</taxon>
        <taxon>Basidiomycota</taxon>
        <taxon>Agaricomycotina</taxon>
        <taxon>Agaricomycetes</taxon>
        <taxon>Agaricomycetidae</taxon>
        <taxon>Agaricales</taxon>
        <taxon>Agaricineae</taxon>
        <taxon>Strophariaceae</taxon>
        <taxon>Agrocybe</taxon>
    </lineage>
</organism>
<accession>A0A8H4QQQ9</accession>
<dbReference type="EMBL" id="JAACJL010000044">
    <property type="protein sequence ID" value="KAF4615484.1"/>
    <property type="molecule type" value="Genomic_DNA"/>
</dbReference>
<evidence type="ECO:0000313" key="3">
    <source>
        <dbReference type="EMBL" id="KAF4615484.1"/>
    </source>
</evidence>
<name>A0A8H4QQQ9_9AGAR</name>
<evidence type="ECO:0000313" key="4">
    <source>
        <dbReference type="Proteomes" id="UP000521872"/>
    </source>
</evidence>
<dbReference type="AlphaFoldDB" id="A0A8H4QQQ9"/>
<proteinExistence type="predicted"/>
<evidence type="ECO:0000256" key="1">
    <source>
        <dbReference type="SAM" id="MobiDB-lite"/>
    </source>
</evidence>
<dbReference type="Gene3D" id="1.20.5.510">
    <property type="entry name" value="Single helix bin"/>
    <property type="match status" value="1"/>
</dbReference>
<feature type="region of interest" description="Disordered" evidence="1">
    <location>
        <begin position="272"/>
        <end position="311"/>
    </location>
</feature>
<feature type="compositionally biased region" description="Polar residues" evidence="1">
    <location>
        <begin position="438"/>
        <end position="467"/>
    </location>
</feature>
<feature type="compositionally biased region" description="Low complexity" evidence="1">
    <location>
        <begin position="290"/>
        <end position="311"/>
    </location>
</feature>
<gene>
    <name evidence="3" type="ORF">D9613_002590</name>
</gene>
<feature type="region of interest" description="Disordered" evidence="1">
    <location>
        <begin position="438"/>
        <end position="493"/>
    </location>
</feature>
<evidence type="ECO:0008006" key="5">
    <source>
        <dbReference type="Google" id="ProtNLM"/>
    </source>
</evidence>
<keyword evidence="2" id="KW-1133">Transmembrane helix</keyword>
<dbReference type="Proteomes" id="UP000521872">
    <property type="component" value="Unassembled WGS sequence"/>
</dbReference>
<feature type="compositionally biased region" description="Polar residues" evidence="1">
    <location>
        <begin position="272"/>
        <end position="289"/>
    </location>
</feature>
<evidence type="ECO:0000256" key="2">
    <source>
        <dbReference type="SAM" id="Phobius"/>
    </source>
</evidence>
<protein>
    <recommendedName>
        <fullName evidence="5">Transmembrane protein</fullName>
    </recommendedName>
</protein>
<keyword evidence="2" id="KW-0472">Membrane</keyword>
<keyword evidence="2" id="KW-0812">Transmembrane</keyword>
<dbReference type="Gene3D" id="2.60.120.260">
    <property type="entry name" value="Galactose-binding domain-like"/>
    <property type="match status" value="1"/>
</dbReference>
<feature type="transmembrane region" description="Helical" evidence="2">
    <location>
        <begin position="317"/>
        <end position="340"/>
    </location>
</feature>
<sequence>MSRWVFVDDTDPGITYTGPWFADKGSLDSFGDYGQPFRSTLHGINSSGAFSYTFRGAQLWITSSIQYPTIGNVTNPSWQCILDGEVLESILYTNAENLLGICHKEGLDDSPHSIAVRVDVSDDHTFWLDYVQYLPFPDAPLDTAALYIDTTDSEILLGLLGNWTKVYPGYITQQSDSSFSFEFYGVSVLWRGFYYNDLPMDATTATYSIDGQAPVPFELNGASAKSTQMKWSQVFFQTPVLEAGHHVLKVSYQGDENKTPLSLETLIVQNGTNPGSTSIAQGQSSTPTVTSTFAGPTPTSSSSSIASPQKTTNSTPLIVGGVLGGIGILLIVSGIAFFFLRRHRHKRRRPERASTPSHDPRSMQEVIHPFPLYDTTGSLSTKLSLIPPAANLAGPSRYQRPMQETIEPFPLFESTASPLTPSSSTPSAANWSSAFMSTSKGSTNSTNPYTSSASHLSTHPSPNQGNPTRDVDSGMRFTEGNGSVILPPSYTAE</sequence>
<reference evidence="3 4" key="1">
    <citation type="submission" date="2019-12" db="EMBL/GenBank/DDBJ databases">
        <authorList>
            <person name="Floudas D."/>
            <person name="Bentzer J."/>
            <person name="Ahren D."/>
            <person name="Johansson T."/>
            <person name="Persson P."/>
            <person name="Tunlid A."/>
        </authorList>
    </citation>
    <scope>NUCLEOTIDE SEQUENCE [LARGE SCALE GENOMIC DNA]</scope>
    <source>
        <strain evidence="3 4">CBS 102.39</strain>
    </source>
</reference>